<reference evidence="3" key="2">
    <citation type="submission" date="2021-04" db="EMBL/GenBank/DDBJ databases">
        <authorList>
            <person name="Gilroy R."/>
        </authorList>
    </citation>
    <scope>NUCLEOTIDE SEQUENCE</scope>
    <source>
        <strain evidence="3">ChiBcec8-13705</strain>
    </source>
</reference>
<dbReference type="Pfam" id="PF05161">
    <property type="entry name" value="MOFRL"/>
    <property type="match status" value="1"/>
</dbReference>
<dbReference type="Gene3D" id="3.40.1480.10">
    <property type="entry name" value="MOFRL domain"/>
    <property type="match status" value="1"/>
</dbReference>
<dbReference type="InterPro" id="IPR038614">
    <property type="entry name" value="GK_N_sf"/>
</dbReference>
<evidence type="ECO:0000313" key="4">
    <source>
        <dbReference type="Proteomes" id="UP000886803"/>
    </source>
</evidence>
<evidence type="ECO:0000259" key="2">
    <source>
        <dbReference type="Pfam" id="PF13660"/>
    </source>
</evidence>
<feature type="domain" description="MOFRL" evidence="1">
    <location>
        <begin position="299"/>
        <end position="402"/>
    </location>
</feature>
<name>A0A9D2S2F4_9FIRM</name>
<dbReference type="InterPro" id="IPR039760">
    <property type="entry name" value="MOFRL_protein"/>
</dbReference>
<protein>
    <submittedName>
        <fullName evidence="3">Glycerate kinase</fullName>
    </submittedName>
</protein>
<reference evidence="3" key="1">
    <citation type="journal article" date="2021" name="PeerJ">
        <title>Extensive microbial diversity within the chicken gut microbiome revealed by metagenomics and culture.</title>
        <authorList>
            <person name="Gilroy R."/>
            <person name="Ravi A."/>
            <person name="Getino M."/>
            <person name="Pursley I."/>
            <person name="Horton D.L."/>
            <person name="Alikhan N.F."/>
            <person name="Baker D."/>
            <person name="Gharbi K."/>
            <person name="Hall N."/>
            <person name="Watson M."/>
            <person name="Adriaenssens E.M."/>
            <person name="Foster-Nyarko E."/>
            <person name="Jarju S."/>
            <person name="Secka A."/>
            <person name="Antonio M."/>
            <person name="Oren A."/>
            <person name="Chaudhuri R.R."/>
            <person name="La Ragione R."/>
            <person name="Hildebrand F."/>
            <person name="Pallen M.J."/>
        </authorList>
    </citation>
    <scope>NUCLEOTIDE SEQUENCE</scope>
    <source>
        <strain evidence="3">ChiBcec8-13705</strain>
    </source>
</reference>
<dbReference type="SUPFAM" id="SSF82544">
    <property type="entry name" value="GckA/TtuD-like"/>
    <property type="match status" value="1"/>
</dbReference>
<gene>
    <name evidence="3" type="ORF">H9945_03025</name>
</gene>
<dbReference type="InterPro" id="IPR007835">
    <property type="entry name" value="MOFRL"/>
</dbReference>
<feature type="domain" description="MOFRL-associated" evidence="2">
    <location>
        <begin position="9"/>
        <end position="229"/>
    </location>
</feature>
<keyword evidence="3" id="KW-0808">Transferase</keyword>
<organism evidence="3 4">
    <name type="scientific">Candidatus Gemmiger avicola</name>
    <dbReference type="NCBI Taxonomy" id="2838605"/>
    <lineage>
        <taxon>Bacteria</taxon>
        <taxon>Bacillati</taxon>
        <taxon>Bacillota</taxon>
        <taxon>Clostridia</taxon>
        <taxon>Eubacteriales</taxon>
        <taxon>Gemmiger</taxon>
    </lineage>
</organism>
<keyword evidence="3" id="KW-0418">Kinase</keyword>
<dbReference type="Pfam" id="PF13660">
    <property type="entry name" value="DUF4147"/>
    <property type="match status" value="1"/>
</dbReference>
<accession>A0A9D2S2F4</accession>
<proteinExistence type="predicted"/>
<dbReference type="AlphaFoldDB" id="A0A9D2S2F4"/>
<dbReference type="Proteomes" id="UP000886803">
    <property type="component" value="Unassembled WGS sequence"/>
</dbReference>
<dbReference type="PANTHER" id="PTHR12227">
    <property type="entry name" value="GLYCERATE KINASE"/>
    <property type="match status" value="1"/>
</dbReference>
<dbReference type="Gene3D" id="3.40.50.10180">
    <property type="entry name" value="Glycerate kinase, MOFRL-like N-terminal domain"/>
    <property type="match status" value="1"/>
</dbReference>
<dbReference type="GO" id="GO:0008887">
    <property type="term" value="F:glycerate kinase activity"/>
    <property type="evidence" value="ECO:0007669"/>
    <property type="project" value="InterPro"/>
</dbReference>
<dbReference type="EMBL" id="DWYG01000034">
    <property type="protein sequence ID" value="HJB41447.1"/>
    <property type="molecule type" value="Genomic_DNA"/>
</dbReference>
<evidence type="ECO:0000313" key="3">
    <source>
        <dbReference type="EMBL" id="HJB41447.1"/>
    </source>
</evidence>
<dbReference type="InterPro" id="IPR037035">
    <property type="entry name" value="GK-like_C_sf"/>
</dbReference>
<dbReference type="PANTHER" id="PTHR12227:SF0">
    <property type="entry name" value="GLYCERATE KINASE"/>
    <property type="match status" value="1"/>
</dbReference>
<evidence type="ECO:0000259" key="1">
    <source>
        <dbReference type="Pfam" id="PF05161"/>
    </source>
</evidence>
<sequence>MNQVLYADACAIVRQAIAAVLPDEAVRRALKDFAPGPGRLLLVAAGKAAWQMARAALDALPRVDGGVVVTKYAHVKGALPGVTCFEASHPVPDENSFSATRAALELTANLHAEDTVVFLLSGGGSALFEQPLVSGAELQAVTGQLLGCGADIVEMNTVRKRLSAVKGGRFAQHCAPARVFQVVLSDILGDPLDMIASGPACPDTSTCADALAVAEKYGLTLSEEAKACLARETPKTLDNVETRITGSVRQLCAAAAEACRAHGYEPVLLTDHLDCEAREAGRFLAAIARTHAQGGRRLAFLAGGETVVHLTGRGLGGRNQELALAAAPGLAGLDAAVCSVGSDGTDGPTDAAGGYVDGDTLAALEEKGLPVPSVLADNDAYHALQAVGGLIVTGPTGTNVNDVAVALVDG</sequence>
<dbReference type="GO" id="GO:0005737">
    <property type="term" value="C:cytoplasm"/>
    <property type="evidence" value="ECO:0007669"/>
    <property type="project" value="TreeGrafter"/>
</dbReference>
<comment type="caution">
    <text evidence="3">The sequence shown here is derived from an EMBL/GenBank/DDBJ whole genome shotgun (WGS) entry which is preliminary data.</text>
</comment>
<dbReference type="InterPro" id="IPR025286">
    <property type="entry name" value="MOFRL_assoc_dom"/>
</dbReference>